<sequence>MNRSFVALACFLIPLVQARSAFADKAADLFTEGSKAAEERDWDACRAKLIEAWGIRQHWRIAANLGACELNLGMYRDAAEHLSSGLRVLPADVGADTRAELTALLDEASTKLVTLTIRTDPSDAEVLLDGRSLGRGPFERSIFLDARTYAIEIRAEGRKPFKGTIEGRAGQREAVDGRLDPVEAAPPAPAAPPRPSRRATPRTAPIPRVGPGAQGPSLVPLVVVGAAAAVALGVSVGLSVAADDKADAAQEAAKDLDPSACDDPRRSTAACEALEDALCASDALSSGAVASFAVAGALMLGTIGLAAWNQWHARGGPAVRAAPAIGMSGGGVTVAGSW</sequence>
<dbReference type="Proteomes" id="UP000295497">
    <property type="component" value="Chromosome"/>
</dbReference>
<name>A0A4P2QUD2_SORCE</name>
<evidence type="ECO:0000256" key="1">
    <source>
        <dbReference type="SAM" id="MobiDB-lite"/>
    </source>
</evidence>
<feature type="domain" description="PEGA" evidence="4">
    <location>
        <begin position="113"/>
        <end position="181"/>
    </location>
</feature>
<feature type="region of interest" description="Disordered" evidence="1">
    <location>
        <begin position="162"/>
        <end position="211"/>
    </location>
</feature>
<evidence type="ECO:0000259" key="4">
    <source>
        <dbReference type="Pfam" id="PF08308"/>
    </source>
</evidence>
<dbReference type="InterPro" id="IPR013229">
    <property type="entry name" value="PEGA"/>
</dbReference>
<feature type="chain" id="PRO_5020646450" description="PEGA domain-containing protein" evidence="3">
    <location>
        <begin position="24"/>
        <end position="338"/>
    </location>
</feature>
<dbReference type="EMBL" id="CP012672">
    <property type="protein sequence ID" value="AUX33960.1"/>
    <property type="molecule type" value="Genomic_DNA"/>
</dbReference>
<evidence type="ECO:0000256" key="3">
    <source>
        <dbReference type="SAM" id="SignalP"/>
    </source>
</evidence>
<proteinExistence type="predicted"/>
<organism evidence="5 6">
    <name type="scientific">Sorangium cellulosum</name>
    <name type="common">Polyangium cellulosum</name>
    <dbReference type="NCBI Taxonomy" id="56"/>
    <lineage>
        <taxon>Bacteria</taxon>
        <taxon>Pseudomonadati</taxon>
        <taxon>Myxococcota</taxon>
        <taxon>Polyangia</taxon>
        <taxon>Polyangiales</taxon>
        <taxon>Polyangiaceae</taxon>
        <taxon>Sorangium</taxon>
    </lineage>
</organism>
<evidence type="ECO:0000313" key="6">
    <source>
        <dbReference type="Proteomes" id="UP000295497"/>
    </source>
</evidence>
<evidence type="ECO:0000313" key="5">
    <source>
        <dbReference type="EMBL" id="AUX33960.1"/>
    </source>
</evidence>
<keyword evidence="2" id="KW-0812">Transmembrane</keyword>
<feature type="compositionally biased region" description="Basic and acidic residues" evidence="1">
    <location>
        <begin position="169"/>
        <end position="181"/>
    </location>
</feature>
<feature type="signal peptide" evidence="3">
    <location>
        <begin position="1"/>
        <end position="23"/>
    </location>
</feature>
<evidence type="ECO:0000256" key="2">
    <source>
        <dbReference type="SAM" id="Phobius"/>
    </source>
</evidence>
<dbReference type="Pfam" id="PF08308">
    <property type="entry name" value="PEGA"/>
    <property type="match status" value="1"/>
</dbReference>
<reference evidence="5 6" key="1">
    <citation type="submission" date="2015-09" db="EMBL/GenBank/DDBJ databases">
        <title>Sorangium comparison.</title>
        <authorList>
            <person name="Zaburannyi N."/>
            <person name="Bunk B."/>
            <person name="Overmann J."/>
            <person name="Mueller R."/>
        </authorList>
    </citation>
    <scope>NUCLEOTIDE SEQUENCE [LARGE SCALE GENOMIC DNA]</scope>
    <source>
        <strain evidence="5 6">So ce836</strain>
    </source>
</reference>
<gene>
    <name evidence="5" type="ORF">SOCE836_061280</name>
</gene>
<dbReference type="AlphaFoldDB" id="A0A4P2QUD2"/>
<feature type="compositionally biased region" description="Pro residues" evidence="1">
    <location>
        <begin position="184"/>
        <end position="194"/>
    </location>
</feature>
<protein>
    <recommendedName>
        <fullName evidence="4">PEGA domain-containing protein</fullName>
    </recommendedName>
</protein>
<keyword evidence="3" id="KW-0732">Signal</keyword>
<keyword evidence="2" id="KW-0472">Membrane</keyword>
<keyword evidence="2" id="KW-1133">Transmembrane helix</keyword>
<feature type="transmembrane region" description="Helical" evidence="2">
    <location>
        <begin position="288"/>
        <end position="308"/>
    </location>
</feature>
<accession>A0A4P2QUD2</accession>